<dbReference type="Proteomes" id="UP000829401">
    <property type="component" value="Chromosome"/>
</dbReference>
<evidence type="ECO:0000313" key="1">
    <source>
        <dbReference type="EMBL" id="UNO48405.1"/>
    </source>
</evidence>
<organism evidence="1 2">
    <name type="scientific">Alicyclobacillus acidoterrestris (strain ATCC 49025 / DSM 3922 / CIP 106132 / NCIMB 13137 / GD3B)</name>
    <dbReference type="NCBI Taxonomy" id="1356854"/>
    <lineage>
        <taxon>Bacteria</taxon>
        <taxon>Bacillati</taxon>
        <taxon>Bacillota</taxon>
        <taxon>Bacilli</taxon>
        <taxon>Bacillales</taxon>
        <taxon>Alicyclobacillaceae</taxon>
        <taxon>Alicyclobacillus</taxon>
    </lineage>
</organism>
<dbReference type="KEGG" id="aaco:K1I37_17305"/>
<keyword evidence="2" id="KW-1185">Reference proteome</keyword>
<accession>A0A9E6ZEW4</accession>
<gene>
    <name evidence="1" type="ORF">K1I37_17305</name>
</gene>
<accession>T0BWD8</accession>
<dbReference type="RefSeq" id="WP_021297042.1">
    <property type="nucleotide sequence ID" value="NZ_AURB01000141.1"/>
</dbReference>
<dbReference type="AlphaFoldDB" id="T0BWD8"/>
<name>T0BWD8_ALIAG</name>
<protein>
    <submittedName>
        <fullName evidence="1">DUF1641 domain-containing protein</fullName>
    </submittedName>
</protein>
<evidence type="ECO:0000313" key="2">
    <source>
        <dbReference type="Proteomes" id="UP000829401"/>
    </source>
</evidence>
<reference evidence="2" key="1">
    <citation type="journal article" date="2022" name="G3 (Bethesda)">
        <title>Unveiling the complete genome sequence of Alicyclobacillus acidoterrestris DSM 3922T, a taint-producing strain.</title>
        <authorList>
            <person name="Leonardo I.C."/>
            <person name="Barreto Crespo M.T."/>
            <person name="Gaspar F.B."/>
        </authorList>
    </citation>
    <scope>NUCLEOTIDE SEQUENCE [LARGE SCALE GENOMIC DNA]</scope>
    <source>
        <strain evidence="2">DSM 3922</strain>
    </source>
</reference>
<dbReference type="OrthoDB" id="2374761at2"/>
<sequence length="160" mass="17562">MTEATNVNESVDVTDVLLNPQVQNSLNTVLENLPQLASILSAMTKDEETLNGLVTIVDSLPTLAKIVHLVDRVYRAAEDAVTDGDTLEGLTKMAQGYLEPAVGTIQKGRQAFEIAKERAEKDQTRYSVFSVLKMLKDPTVQKALRFTQAMLDALGEVNKK</sequence>
<proteinExistence type="predicted"/>
<dbReference type="EMBL" id="CP080467">
    <property type="protein sequence ID" value="UNO48405.1"/>
    <property type="molecule type" value="Genomic_DNA"/>
</dbReference>